<organism evidence="1 2">
    <name type="scientific">Trichonephila clavipes</name>
    <name type="common">Golden silk orbweaver</name>
    <name type="synonym">Nephila clavipes</name>
    <dbReference type="NCBI Taxonomy" id="2585209"/>
    <lineage>
        <taxon>Eukaryota</taxon>
        <taxon>Metazoa</taxon>
        <taxon>Ecdysozoa</taxon>
        <taxon>Arthropoda</taxon>
        <taxon>Chelicerata</taxon>
        <taxon>Arachnida</taxon>
        <taxon>Araneae</taxon>
        <taxon>Araneomorphae</taxon>
        <taxon>Entelegynae</taxon>
        <taxon>Araneoidea</taxon>
        <taxon>Nephilidae</taxon>
        <taxon>Trichonephila</taxon>
    </lineage>
</organism>
<dbReference type="AlphaFoldDB" id="A0A8X6STB5"/>
<gene>
    <name evidence="1" type="ORF">TNCV_2447791</name>
</gene>
<evidence type="ECO:0000313" key="1">
    <source>
        <dbReference type="EMBL" id="GFY12588.1"/>
    </source>
</evidence>
<protein>
    <submittedName>
        <fullName evidence="1">Uncharacterized protein</fullName>
    </submittedName>
</protein>
<keyword evidence="2" id="KW-1185">Reference proteome</keyword>
<sequence>MVIQRELGEILVIEPSWHHLWRPFWRDLSDHFGDRADAFSNKQLKGMPFVKQRMNIKFCVRLEKSATETFEMLKHVCGSDTQVWEGFEWHRCFRQDKEIVEGHFGRPLTPHTT</sequence>
<reference evidence="1" key="1">
    <citation type="submission" date="2020-08" db="EMBL/GenBank/DDBJ databases">
        <title>Multicomponent nature underlies the extraordinary mechanical properties of spider dragline silk.</title>
        <authorList>
            <person name="Kono N."/>
            <person name="Nakamura H."/>
            <person name="Mori M."/>
            <person name="Yoshida Y."/>
            <person name="Ohtoshi R."/>
            <person name="Malay A.D."/>
            <person name="Moran D.A.P."/>
            <person name="Tomita M."/>
            <person name="Numata K."/>
            <person name="Arakawa K."/>
        </authorList>
    </citation>
    <scope>NUCLEOTIDE SEQUENCE</scope>
</reference>
<dbReference type="Proteomes" id="UP000887159">
    <property type="component" value="Unassembled WGS sequence"/>
</dbReference>
<name>A0A8X6STB5_TRICX</name>
<proteinExistence type="predicted"/>
<evidence type="ECO:0000313" key="2">
    <source>
        <dbReference type="Proteomes" id="UP000887159"/>
    </source>
</evidence>
<dbReference type="Gene3D" id="1.10.10.1450">
    <property type="match status" value="1"/>
</dbReference>
<accession>A0A8X6STB5</accession>
<comment type="caution">
    <text evidence="1">The sequence shown here is derived from an EMBL/GenBank/DDBJ whole genome shotgun (WGS) entry which is preliminary data.</text>
</comment>
<dbReference type="EMBL" id="BMAU01021315">
    <property type="protein sequence ID" value="GFY12588.1"/>
    <property type="molecule type" value="Genomic_DNA"/>
</dbReference>